<comment type="caution">
    <text evidence="2">The sequence shown here is derived from an EMBL/GenBank/DDBJ whole genome shotgun (WGS) entry which is preliminary data.</text>
</comment>
<evidence type="ECO:0000313" key="1">
    <source>
        <dbReference type="EMBL" id="MBB5725657.1"/>
    </source>
</evidence>
<organism evidence="2 3">
    <name type="scientific">Sphingomonas endophytica</name>
    <dbReference type="NCBI Taxonomy" id="869719"/>
    <lineage>
        <taxon>Bacteria</taxon>
        <taxon>Pseudomonadati</taxon>
        <taxon>Pseudomonadota</taxon>
        <taxon>Alphaproteobacteria</taxon>
        <taxon>Sphingomonadales</taxon>
        <taxon>Sphingomonadaceae</taxon>
        <taxon>Sphingomonas</taxon>
    </lineage>
</organism>
<evidence type="ECO:0000313" key="3">
    <source>
        <dbReference type="Proteomes" id="UP000522313"/>
    </source>
</evidence>
<dbReference type="RefSeq" id="WP_184035471.1">
    <property type="nucleotide sequence ID" value="NZ_BAABAR010000004.1"/>
</dbReference>
<evidence type="ECO:0000313" key="2">
    <source>
        <dbReference type="EMBL" id="MBB6505381.1"/>
    </source>
</evidence>
<evidence type="ECO:0000313" key="4">
    <source>
        <dbReference type="Proteomes" id="UP000560131"/>
    </source>
</evidence>
<keyword evidence="4" id="KW-1185">Reference proteome</keyword>
<protein>
    <recommendedName>
        <fullName evidence="5">Flagellar protein FliL</fullName>
    </recommendedName>
</protein>
<name>A0A7X0MNP3_9SPHN</name>
<dbReference type="EMBL" id="JACHBT010000012">
    <property type="protein sequence ID" value="MBB6505381.1"/>
    <property type="molecule type" value="Genomic_DNA"/>
</dbReference>
<dbReference type="Proteomes" id="UP000522313">
    <property type="component" value="Unassembled WGS sequence"/>
</dbReference>
<sequence length="139" mass="14987">MSLALLLTLALAAAPAADERDFRRNEGGVDTAMTGSDARYVWLDEIVLPIFGESQMEGKVHVRLVLDAGDKAGAAAVHARLPRLRARALSALLEFARLNASPYAALDARALSVSLNRALRAEDRQIARVLIARVRVDDG</sequence>
<evidence type="ECO:0008006" key="5">
    <source>
        <dbReference type="Google" id="ProtNLM"/>
    </source>
</evidence>
<accession>A0A7X0MNP3</accession>
<reference evidence="2 3" key="3">
    <citation type="submission" date="2020-08" db="EMBL/GenBank/DDBJ databases">
        <authorList>
            <person name="Partida-Martinez L."/>
            <person name="Huntemann M."/>
            <person name="Clum A."/>
            <person name="Wang J."/>
            <person name="Palaniappan K."/>
            <person name="Ritter S."/>
            <person name="Chen I.-M."/>
            <person name="Stamatis D."/>
            <person name="Reddy T."/>
            <person name="O'Malley R."/>
            <person name="Daum C."/>
            <person name="Shapiro N."/>
            <person name="Ivanova N."/>
            <person name="Kyrpides N."/>
            <person name="Woyke T."/>
        </authorList>
    </citation>
    <scope>NUCLEOTIDE SEQUENCE [LARGE SCALE GENOMIC DNA]</scope>
    <source>
        <strain evidence="2 3">AS3.13</strain>
    </source>
</reference>
<dbReference type="EMBL" id="JACIJN010000004">
    <property type="protein sequence ID" value="MBB5725657.1"/>
    <property type="molecule type" value="Genomic_DNA"/>
</dbReference>
<dbReference type="Proteomes" id="UP000560131">
    <property type="component" value="Unassembled WGS sequence"/>
</dbReference>
<proteinExistence type="predicted"/>
<gene>
    <name evidence="2" type="ORF">F4693_002369</name>
    <name evidence="1" type="ORF">FHS97_001583</name>
</gene>
<reference evidence="2 3" key="2">
    <citation type="submission" date="2020-08" db="EMBL/GenBank/DDBJ databases">
        <title>The Agave Microbiome: Exploring the role of microbial communities in plant adaptations to desert environments.</title>
        <authorList>
            <person name="Partida-Martinez L.P."/>
        </authorList>
    </citation>
    <scope>NUCLEOTIDE SEQUENCE [LARGE SCALE GENOMIC DNA]</scope>
    <source>
        <strain evidence="2 3">AS3.13</strain>
    </source>
</reference>
<dbReference type="AlphaFoldDB" id="A0A7X0MNP3"/>
<reference evidence="1 4" key="1">
    <citation type="submission" date="2020-08" db="EMBL/GenBank/DDBJ databases">
        <title>Genomic Encyclopedia of Type Strains, Phase IV (KMG-IV): sequencing the most valuable type-strain genomes for metagenomic binning, comparative biology and taxonomic classification.</title>
        <authorList>
            <person name="Goeker M."/>
        </authorList>
    </citation>
    <scope>NUCLEOTIDE SEQUENCE [LARGE SCALE GENOMIC DNA]</scope>
    <source>
        <strain evidence="1 4">DSM 101535</strain>
    </source>
</reference>